<evidence type="ECO:0000313" key="3">
    <source>
        <dbReference type="Proteomes" id="UP001357485"/>
    </source>
</evidence>
<reference evidence="2 3" key="1">
    <citation type="submission" date="2023-08" db="EMBL/GenBank/DDBJ databases">
        <title>Black Yeasts Isolated from many extreme environments.</title>
        <authorList>
            <person name="Coleine C."/>
            <person name="Stajich J.E."/>
            <person name="Selbmann L."/>
        </authorList>
    </citation>
    <scope>NUCLEOTIDE SEQUENCE [LARGE SCALE GENOMIC DNA]</scope>
    <source>
        <strain evidence="2 3">CCFEE 536</strain>
    </source>
</reference>
<feature type="compositionally biased region" description="Polar residues" evidence="1">
    <location>
        <begin position="150"/>
        <end position="159"/>
    </location>
</feature>
<organism evidence="2 3">
    <name type="scientific">Cryomyces antarcticus</name>
    <dbReference type="NCBI Taxonomy" id="329879"/>
    <lineage>
        <taxon>Eukaryota</taxon>
        <taxon>Fungi</taxon>
        <taxon>Dikarya</taxon>
        <taxon>Ascomycota</taxon>
        <taxon>Pezizomycotina</taxon>
        <taxon>Dothideomycetes</taxon>
        <taxon>Dothideomycetes incertae sedis</taxon>
        <taxon>Cryomyces</taxon>
    </lineage>
</organism>
<name>A0ABR0JME5_9PEZI</name>
<keyword evidence="3" id="KW-1185">Reference proteome</keyword>
<evidence type="ECO:0000256" key="1">
    <source>
        <dbReference type="SAM" id="MobiDB-lite"/>
    </source>
</evidence>
<feature type="non-terminal residue" evidence="2">
    <location>
        <position position="215"/>
    </location>
</feature>
<evidence type="ECO:0008006" key="4">
    <source>
        <dbReference type="Google" id="ProtNLM"/>
    </source>
</evidence>
<proteinExistence type="predicted"/>
<comment type="caution">
    <text evidence="2">The sequence shown here is derived from an EMBL/GenBank/DDBJ whole genome shotgun (WGS) entry which is preliminary data.</text>
</comment>
<evidence type="ECO:0000313" key="2">
    <source>
        <dbReference type="EMBL" id="KAK5067136.1"/>
    </source>
</evidence>
<dbReference type="Proteomes" id="UP001357485">
    <property type="component" value="Unassembled WGS sequence"/>
</dbReference>
<feature type="compositionally biased region" description="Basic and acidic residues" evidence="1">
    <location>
        <begin position="45"/>
        <end position="70"/>
    </location>
</feature>
<gene>
    <name evidence="2" type="ORF">LTR16_009910</name>
</gene>
<feature type="non-terminal residue" evidence="2">
    <location>
        <position position="1"/>
    </location>
</feature>
<sequence length="215" mass="22872">PPGQSQRQRAFDQRAADFLADLPAEAAASRTAWNALPSQLAANDAADKEDAQRKAEKRKEDEANGVHEFLRAMNKSTLKETFKQTATDEENLGAKRKVMGVHERIHSDEFSSNGTDMRTGDDHDLAAEAQNSESSHDAQHEGSGHETMEPATQTNQGSPGTKAFVQHDGTTEGTTTPAGPAAPPTSPSTLQPAHTTAALLDATHPSLSAIIPTLS</sequence>
<feature type="compositionally biased region" description="Basic and acidic residues" evidence="1">
    <location>
        <begin position="100"/>
        <end position="109"/>
    </location>
</feature>
<dbReference type="EMBL" id="JAVRRA010027319">
    <property type="protein sequence ID" value="KAK5067136.1"/>
    <property type="molecule type" value="Genomic_DNA"/>
</dbReference>
<feature type="compositionally biased region" description="Basic and acidic residues" evidence="1">
    <location>
        <begin position="134"/>
        <end position="148"/>
    </location>
</feature>
<feature type="region of interest" description="Disordered" evidence="1">
    <location>
        <begin position="39"/>
        <end position="194"/>
    </location>
</feature>
<accession>A0ABR0JME5</accession>
<protein>
    <recommendedName>
        <fullName evidence="4">FF domain-containing protein</fullName>
    </recommendedName>
</protein>